<evidence type="ECO:0000256" key="1">
    <source>
        <dbReference type="SAM" id="MobiDB-lite"/>
    </source>
</evidence>
<sequence length="172" mass="18123">MSGAGENRADRSSWQRPQGRGNRTSGSNNPSKEGGRQQAMPAVSGNAWKAKGQGGAERAPAQAPSVPAEQHVPVKDFNAGEVKEFLKKKYLESVTGISSSDSASAPATATNANPLDQPSAYHKVQGDSVAKRSSGAWGSRGNMPHLMPSGQDFFTQLKKQLVALDQGKSSYP</sequence>
<accession>A0A9P6GGS2</accession>
<feature type="region of interest" description="Disordered" evidence="1">
    <location>
        <begin position="96"/>
        <end position="151"/>
    </location>
</feature>
<keyword evidence="3" id="KW-1185">Reference proteome</keyword>
<organism evidence="2 3">
    <name type="scientific">Paraphaeosphaeria minitans</name>
    <dbReference type="NCBI Taxonomy" id="565426"/>
    <lineage>
        <taxon>Eukaryota</taxon>
        <taxon>Fungi</taxon>
        <taxon>Dikarya</taxon>
        <taxon>Ascomycota</taxon>
        <taxon>Pezizomycotina</taxon>
        <taxon>Dothideomycetes</taxon>
        <taxon>Pleosporomycetidae</taxon>
        <taxon>Pleosporales</taxon>
        <taxon>Massarineae</taxon>
        <taxon>Didymosphaeriaceae</taxon>
        <taxon>Paraphaeosphaeria</taxon>
    </lineage>
</organism>
<comment type="caution">
    <text evidence="2">The sequence shown here is derived from an EMBL/GenBank/DDBJ whole genome shotgun (WGS) entry which is preliminary data.</text>
</comment>
<name>A0A9P6GGS2_9PLEO</name>
<feature type="region of interest" description="Disordered" evidence="1">
    <location>
        <begin position="1"/>
        <end position="75"/>
    </location>
</feature>
<evidence type="ECO:0000313" key="3">
    <source>
        <dbReference type="Proteomes" id="UP000756921"/>
    </source>
</evidence>
<gene>
    <name evidence="2" type="ORF">PMIN01_06801</name>
</gene>
<protein>
    <submittedName>
        <fullName evidence="2">Uncharacterized protein</fullName>
    </submittedName>
</protein>
<reference evidence="2" key="1">
    <citation type="journal article" date="2020" name="Mol. Plant Microbe Interact.">
        <title>Genome Sequence of the Biocontrol Agent Coniothyrium minitans strain Conio (IMI 134523).</title>
        <authorList>
            <person name="Patel D."/>
            <person name="Shittu T.A."/>
            <person name="Baroncelli R."/>
            <person name="Muthumeenakshi S."/>
            <person name="Osborne T.H."/>
            <person name="Janganan T.K."/>
            <person name="Sreenivasaprasad S."/>
        </authorList>
    </citation>
    <scope>NUCLEOTIDE SEQUENCE</scope>
    <source>
        <strain evidence="2">Conio</strain>
    </source>
</reference>
<proteinExistence type="predicted"/>
<dbReference type="AlphaFoldDB" id="A0A9P6GGS2"/>
<feature type="compositionally biased region" description="Low complexity" evidence="1">
    <location>
        <begin position="98"/>
        <end position="114"/>
    </location>
</feature>
<dbReference type="OrthoDB" id="5598843at2759"/>
<dbReference type="Proteomes" id="UP000756921">
    <property type="component" value="Unassembled WGS sequence"/>
</dbReference>
<evidence type="ECO:0000313" key="2">
    <source>
        <dbReference type="EMBL" id="KAF9735396.1"/>
    </source>
</evidence>
<feature type="compositionally biased region" description="Polar residues" evidence="1">
    <location>
        <begin position="14"/>
        <end position="31"/>
    </location>
</feature>
<dbReference type="EMBL" id="WJXW01000006">
    <property type="protein sequence ID" value="KAF9735396.1"/>
    <property type="molecule type" value="Genomic_DNA"/>
</dbReference>